<dbReference type="Gene3D" id="2.130.10.120">
    <property type="entry name" value="Prolyl oligopeptidase, N-terminal domain"/>
    <property type="match status" value="1"/>
</dbReference>
<evidence type="ECO:0000256" key="5">
    <source>
        <dbReference type="ARBA" id="ARBA00022825"/>
    </source>
</evidence>
<dbReference type="SUPFAM" id="SSF50993">
    <property type="entry name" value="Peptidase/esterase 'gauge' domain"/>
    <property type="match status" value="1"/>
</dbReference>
<organism evidence="8 9">
    <name type="scientific">Chryseobacterium paridis</name>
    <dbReference type="NCBI Taxonomy" id="2800328"/>
    <lineage>
        <taxon>Bacteria</taxon>
        <taxon>Pseudomonadati</taxon>
        <taxon>Bacteroidota</taxon>
        <taxon>Flavobacteriia</taxon>
        <taxon>Flavobacteriales</taxon>
        <taxon>Weeksellaceae</taxon>
        <taxon>Chryseobacterium group</taxon>
        <taxon>Chryseobacterium</taxon>
    </lineage>
</organism>
<evidence type="ECO:0000259" key="7">
    <source>
        <dbReference type="Pfam" id="PF02897"/>
    </source>
</evidence>
<evidence type="ECO:0000313" key="9">
    <source>
        <dbReference type="Proteomes" id="UP000628669"/>
    </source>
</evidence>
<evidence type="ECO:0000313" key="8">
    <source>
        <dbReference type="EMBL" id="MBK1895387.1"/>
    </source>
</evidence>
<dbReference type="InterPro" id="IPR029058">
    <property type="entry name" value="AB_hydrolase_fold"/>
</dbReference>
<keyword evidence="3" id="KW-0645">Protease</keyword>
<comment type="caution">
    <text evidence="8">The sequence shown here is derived from an EMBL/GenBank/DDBJ whole genome shotgun (WGS) entry which is preliminary data.</text>
</comment>
<reference evidence="9" key="1">
    <citation type="submission" date="2021-01" db="EMBL/GenBank/DDBJ databases">
        <title>Genome public.</title>
        <authorList>
            <person name="Liu C."/>
            <person name="Sun Q."/>
        </authorList>
    </citation>
    <scope>NUCLEOTIDE SEQUENCE [LARGE SCALE GENOMIC DNA]</scope>
    <source>
        <strain evidence="9">YIM B02567</strain>
    </source>
</reference>
<accession>A0ABS1FSI5</accession>
<dbReference type="EC" id="3.4.21.26" evidence="2"/>
<comment type="catalytic activity">
    <reaction evidence="1">
        <text>Hydrolysis of Pro-|-Xaa &gt;&gt; Ala-|-Xaa in oligopeptides.</text>
        <dbReference type="EC" id="3.4.21.26"/>
    </reaction>
</comment>
<evidence type="ECO:0000256" key="1">
    <source>
        <dbReference type="ARBA" id="ARBA00001070"/>
    </source>
</evidence>
<evidence type="ECO:0000259" key="6">
    <source>
        <dbReference type="Pfam" id="PF00326"/>
    </source>
</evidence>
<dbReference type="Pfam" id="PF02897">
    <property type="entry name" value="Peptidase_S9_N"/>
    <property type="match status" value="1"/>
</dbReference>
<dbReference type="InterPro" id="IPR001375">
    <property type="entry name" value="Peptidase_S9_cat"/>
</dbReference>
<dbReference type="Gene3D" id="3.40.50.1820">
    <property type="entry name" value="alpha/beta hydrolase"/>
    <property type="match status" value="1"/>
</dbReference>
<proteinExistence type="predicted"/>
<evidence type="ECO:0000256" key="3">
    <source>
        <dbReference type="ARBA" id="ARBA00022670"/>
    </source>
</evidence>
<gene>
    <name evidence="8" type="ORF">JHL15_06455</name>
</gene>
<dbReference type="InterPro" id="IPR023302">
    <property type="entry name" value="Pept_S9A_N"/>
</dbReference>
<dbReference type="Proteomes" id="UP000628669">
    <property type="component" value="Unassembled WGS sequence"/>
</dbReference>
<dbReference type="PANTHER" id="PTHR42881:SF2">
    <property type="entry name" value="PROLYL ENDOPEPTIDASE"/>
    <property type="match status" value="1"/>
</dbReference>
<name>A0ABS1FSI5_9FLAO</name>
<keyword evidence="9" id="KW-1185">Reference proteome</keyword>
<dbReference type="PANTHER" id="PTHR42881">
    <property type="entry name" value="PROLYL ENDOPEPTIDASE"/>
    <property type="match status" value="1"/>
</dbReference>
<keyword evidence="5" id="KW-0720">Serine protease</keyword>
<dbReference type="EMBL" id="JAENHK010000005">
    <property type="protein sequence ID" value="MBK1895387.1"/>
    <property type="molecule type" value="Genomic_DNA"/>
</dbReference>
<sequence length="734" mass="83510">MKKAHLILAINLISFPLINAQKINLAPSKPVTDEYFGTKIIDDYRNFENLEDPAVISWMKSQAEYTDSVLGELPYKKYFVDERLKFDKRSGYSTSNLKITGGDLYFYLKKDADERFHKLYYRKGFKGKEELLYDPTTFISTFDPESKQKHNFIINFLSPSWDGSKIAISMSENGKEISEVIIMDVKTKHIYPEVITNLEPTTVGQVKWLEDNNSFYYTYFPVADSNSPEYTKNTEVTFYRLGEDPKKRKNVFSRVNNPELNIDEGRFPGIVQFNQRDPYFIGNLGDVDDFTDTFIINRKDFDKGIKSWKPLYYKADKVYEKKPIGDEVYFMSGYNSPNFKLCKTNLGKPDFRNPEILVPEKKDETIKEFQITKDGMYYTTTINGVDARLYLYRNGKDIPIQLPFVAGSVSIETKGKDYSDIWIYCSGWANETRRLKYDLKTNRFEEENLVPLIAYPEFEGVVVKETSIKTRDGVDVPLTLVYDKNLKKTGNVPVLIEAYGSYGISYSPFFARSFSMWAKKGGMVAIAHVRGGGEKGESWHKAGYKQTKPNTWRDLIDCTEYLIKEGYTSKEKVAIWGGSAGGITVGRAMTERPDLFKAVIVDVGSTNTVRMEITPNGPGNVPEFGTVTKPDEFKALLEMDTFHHIKKGEKYPATLITAGINDSRVVSWMPAKFAAKLIANDASDHPTLFKVDYEGGHYGGTDLARAYANVGEVFAFAAWQLGLPGYSPKENVTK</sequence>
<dbReference type="RefSeq" id="WP_200244329.1">
    <property type="nucleotide sequence ID" value="NZ_JAENHK010000005.1"/>
</dbReference>
<dbReference type="SUPFAM" id="SSF53474">
    <property type="entry name" value="alpha/beta-Hydrolases"/>
    <property type="match status" value="1"/>
</dbReference>
<evidence type="ECO:0000256" key="4">
    <source>
        <dbReference type="ARBA" id="ARBA00022801"/>
    </source>
</evidence>
<dbReference type="PRINTS" id="PR00862">
    <property type="entry name" value="PROLIGOPTASE"/>
</dbReference>
<dbReference type="Pfam" id="PF00326">
    <property type="entry name" value="Peptidase_S9"/>
    <property type="match status" value="1"/>
</dbReference>
<dbReference type="InterPro" id="IPR051167">
    <property type="entry name" value="Prolyl_oligopep/macrocyclase"/>
</dbReference>
<feature type="domain" description="Peptidase S9A N-terminal" evidence="7">
    <location>
        <begin position="30"/>
        <end position="443"/>
    </location>
</feature>
<protein>
    <recommendedName>
        <fullName evidence="2">prolyl oligopeptidase</fullName>
        <ecNumber evidence="2">3.4.21.26</ecNumber>
    </recommendedName>
</protein>
<feature type="domain" description="Peptidase S9 prolyl oligopeptidase catalytic" evidence="6">
    <location>
        <begin position="511"/>
        <end position="722"/>
    </location>
</feature>
<keyword evidence="4" id="KW-0378">Hydrolase</keyword>
<dbReference type="InterPro" id="IPR002470">
    <property type="entry name" value="Peptidase_S9A"/>
</dbReference>
<evidence type="ECO:0000256" key="2">
    <source>
        <dbReference type="ARBA" id="ARBA00011897"/>
    </source>
</evidence>